<gene>
    <name evidence="2" type="ordered locus">Anacy_0380</name>
</gene>
<keyword evidence="1" id="KW-1133">Transmembrane helix</keyword>
<name>K9ZBJ6_ANACC</name>
<evidence type="ECO:0000313" key="2">
    <source>
        <dbReference type="EMBL" id="AFZ55982.1"/>
    </source>
</evidence>
<dbReference type="eggNOG" id="COG1073">
    <property type="taxonomic scope" value="Bacteria"/>
</dbReference>
<dbReference type="EMBL" id="CP003659">
    <property type="protein sequence ID" value="AFZ55982.1"/>
    <property type="molecule type" value="Genomic_DNA"/>
</dbReference>
<dbReference type="ESTHER" id="anacc-k9zbj6">
    <property type="family name" value="Duf_1350"/>
</dbReference>
<dbReference type="PANTHER" id="PTHR34127:SF1">
    <property type="entry name" value="OS04G0405600 PROTEIN"/>
    <property type="match status" value="1"/>
</dbReference>
<reference evidence="3" key="1">
    <citation type="journal article" date="2013" name="Proc. Natl. Acad. Sci. U.S.A.">
        <title>Improving the coverage of the cyanobacterial phylum using diversity-driven genome sequencing.</title>
        <authorList>
            <person name="Shih P.M."/>
            <person name="Wu D."/>
            <person name="Latifi A."/>
            <person name="Axen S.D."/>
            <person name="Fewer D.P."/>
            <person name="Talla E."/>
            <person name="Calteau A."/>
            <person name="Cai F."/>
            <person name="Tandeau de Marsac N."/>
            <person name="Rippka R."/>
            <person name="Herdman M."/>
            <person name="Sivonen K."/>
            <person name="Coursin T."/>
            <person name="Laurent T."/>
            <person name="Goodwin L."/>
            <person name="Nolan M."/>
            <person name="Davenport K.W."/>
            <person name="Han C.S."/>
            <person name="Rubin E.M."/>
            <person name="Eisen J.A."/>
            <person name="Woyke T."/>
            <person name="Gugger M."/>
            <person name="Kerfeld C.A."/>
        </authorList>
    </citation>
    <scope>NUCLEOTIDE SEQUENCE [LARGE SCALE GENOMIC DNA]</scope>
    <source>
        <strain evidence="3">ATCC 27899 / PCC 7122</strain>
    </source>
</reference>
<dbReference type="OrthoDB" id="479210at2"/>
<dbReference type="HOGENOM" id="CLU_836347_0_0_3"/>
<dbReference type="AlphaFoldDB" id="K9ZBJ6"/>
<dbReference type="RefSeq" id="WP_015212637.1">
    <property type="nucleotide sequence ID" value="NC_019771.1"/>
</dbReference>
<evidence type="ECO:0000256" key="1">
    <source>
        <dbReference type="SAM" id="Phobius"/>
    </source>
</evidence>
<proteinExistence type="predicted"/>
<dbReference type="Pfam" id="PF07082">
    <property type="entry name" value="DUF1350"/>
    <property type="match status" value="1"/>
</dbReference>
<accession>K9ZBJ6</accession>
<evidence type="ECO:0008006" key="4">
    <source>
        <dbReference type="Google" id="ProtNLM"/>
    </source>
</evidence>
<keyword evidence="3" id="KW-1185">Reference proteome</keyword>
<dbReference type="InterPro" id="IPR010765">
    <property type="entry name" value="DUF1350"/>
</dbReference>
<keyword evidence="1" id="KW-0812">Transmembrane</keyword>
<organism evidence="2 3">
    <name type="scientific">Anabaena cylindrica (strain ATCC 27899 / PCC 7122)</name>
    <dbReference type="NCBI Taxonomy" id="272123"/>
    <lineage>
        <taxon>Bacteria</taxon>
        <taxon>Bacillati</taxon>
        <taxon>Cyanobacteriota</taxon>
        <taxon>Cyanophyceae</taxon>
        <taxon>Nostocales</taxon>
        <taxon>Nostocaceae</taxon>
        <taxon>Anabaena</taxon>
    </lineage>
</organism>
<dbReference type="Proteomes" id="UP000010474">
    <property type="component" value="Chromosome"/>
</dbReference>
<dbReference type="STRING" id="272123.Anacy_0380"/>
<keyword evidence="1" id="KW-0472">Membrane</keyword>
<dbReference type="PANTHER" id="PTHR34127">
    <property type="entry name" value="OS04G0405600 PROTEIN"/>
    <property type="match status" value="1"/>
</dbReference>
<feature type="transmembrane region" description="Helical" evidence="1">
    <location>
        <begin position="23"/>
        <end position="42"/>
    </location>
</feature>
<dbReference type="PATRIC" id="fig|272123.3.peg.412"/>
<evidence type="ECO:0000313" key="3">
    <source>
        <dbReference type="Proteomes" id="UP000010474"/>
    </source>
</evidence>
<dbReference type="KEGG" id="acy:Anacy_0380"/>
<protein>
    <recommendedName>
        <fullName evidence="4">DUF1350 domain-containing protein</fullName>
    </recommendedName>
</protein>
<sequence>MSLTMKFQPVSHSWVALHPKPQGVIQFIGGAFFGTFWPMLFYRSLLQRLFNDGYTIVILPFNFTFDHYAESGFLIREQYEIMPELIRRAIFAGYEYQPYLSDKNFSWIGHSIGCKYIALLEALSALPLIGKPSDPNYSHNIEKLRNFIESIVISTAKKTDSQVKIDKKIKSILTDLLILINELEIKRQKTKRLIKYYIKREVNFQDLQDDIEISSIFIKNQASLLLAPVNTGLDSAIPKPLASIFIGLGFNVKPNPEETYALIKYGNLFNLMGLNSFKNDKLALSTAQWFEHDFKKPPRSFKEDLKGGHLRPLGIQFGNFAINFPDLKDNMPMIESIQKRYTEFESPVSQLFQRLEDK</sequence>